<dbReference type="RefSeq" id="WP_012258605.1">
    <property type="nucleotide sequence ID" value="NC_010175.1"/>
</dbReference>
<dbReference type="Gene3D" id="1.10.3680.10">
    <property type="entry name" value="TerB-like"/>
    <property type="match status" value="2"/>
</dbReference>
<evidence type="ECO:0000259" key="2">
    <source>
        <dbReference type="Pfam" id="PF05099"/>
    </source>
</evidence>
<dbReference type="InParanoid" id="A9WK74"/>
<dbReference type="STRING" id="324602.Caur_2749"/>
<keyword evidence="4" id="KW-1185">Reference proteome</keyword>
<dbReference type="InterPro" id="IPR007791">
    <property type="entry name" value="DjlA_N"/>
</dbReference>
<protein>
    <recommendedName>
        <fullName evidence="2">Co-chaperone DjlA N-terminal domain-containing protein</fullName>
    </recommendedName>
</protein>
<organism evidence="3 4">
    <name type="scientific">Chloroflexus aurantiacus (strain ATCC 29366 / DSM 635 / J-10-fl)</name>
    <dbReference type="NCBI Taxonomy" id="324602"/>
    <lineage>
        <taxon>Bacteria</taxon>
        <taxon>Bacillati</taxon>
        <taxon>Chloroflexota</taxon>
        <taxon>Chloroflexia</taxon>
        <taxon>Chloroflexales</taxon>
        <taxon>Chloroflexineae</taxon>
        <taxon>Chloroflexaceae</taxon>
        <taxon>Chloroflexus</taxon>
    </lineage>
</organism>
<evidence type="ECO:0000313" key="4">
    <source>
        <dbReference type="Proteomes" id="UP000002008"/>
    </source>
</evidence>
<dbReference type="Proteomes" id="UP000002008">
    <property type="component" value="Chromosome"/>
</dbReference>
<dbReference type="CDD" id="cd07177">
    <property type="entry name" value="terB_like"/>
    <property type="match status" value="1"/>
</dbReference>
<gene>
    <name evidence="3" type="ordered locus">Caur_2749</name>
</gene>
<dbReference type="eggNOG" id="COG4103">
    <property type="taxonomic scope" value="Bacteria"/>
</dbReference>
<dbReference type="SUPFAM" id="SSF158682">
    <property type="entry name" value="TerB-like"/>
    <property type="match status" value="2"/>
</dbReference>
<dbReference type="Pfam" id="PF05099">
    <property type="entry name" value="TerB"/>
    <property type="match status" value="1"/>
</dbReference>
<feature type="chain" id="PRO_5002744036" description="Co-chaperone DjlA N-terminal domain-containing protein" evidence="1">
    <location>
        <begin position="21"/>
        <end position="310"/>
    </location>
</feature>
<dbReference type="CDD" id="cd07313">
    <property type="entry name" value="terB_like_2"/>
    <property type="match status" value="1"/>
</dbReference>
<keyword evidence="1" id="KW-0732">Signal</keyword>
<dbReference type="EnsemblBacteria" id="ABY35952">
    <property type="protein sequence ID" value="ABY35952"/>
    <property type="gene ID" value="Caur_2749"/>
</dbReference>
<evidence type="ECO:0000256" key="1">
    <source>
        <dbReference type="SAM" id="SignalP"/>
    </source>
</evidence>
<dbReference type="AlphaFoldDB" id="A9WK74"/>
<dbReference type="KEGG" id="cau:Caur_2749"/>
<feature type="domain" description="Co-chaperone DjlA N-terminal" evidence="2">
    <location>
        <begin position="188"/>
        <end position="299"/>
    </location>
</feature>
<reference evidence="4" key="1">
    <citation type="journal article" date="2011" name="BMC Genomics">
        <title>Complete genome sequence of the filamentous anoxygenic phototrophic bacterium Chloroflexus aurantiacus.</title>
        <authorList>
            <person name="Tang K.H."/>
            <person name="Barry K."/>
            <person name="Chertkov O."/>
            <person name="Dalin E."/>
            <person name="Han C.S."/>
            <person name="Hauser L.J."/>
            <person name="Honchak B.M."/>
            <person name="Karbach L.E."/>
            <person name="Land M.L."/>
            <person name="Lapidus A."/>
            <person name="Larimer F.W."/>
            <person name="Mikhailova N."/>
            <person name="Pitluck S."/>
            <person name="Pierson B.K."/>
            <person name="Blankenship R.E."/>
        </authorList>
    </citation>
    <scope>NUCLEOTIDE SEQUENCE [LARGE SCALE GENOMIC DNA]</scope>
    <source>
        <strain evidence="4">ATCC 29366 / DSM 635 / J-10-fl</strain>
    </source>
</reference>
<dbReference type="HOGENOM" id="CLU_930130_0_0_0"/>
<name>A9WK74_CHLAA</name>
<evidence type="ECO:0000313" key="3">
    <source>
        <dbReference type="EMBL" id="ABY35952.1"/>
    </source>
</evidence>
<dbReference type="InterPro" id="IPR029024">
    <property type="entry name" value="TerB-like"/>
</dbReference>
<accession>A9WK74</accession>
<dbReference type="SMR" id="A9WK74"/>
<dbReference type="PATRIC" id="fig|324602.8.peg.3100"/>
<proteinExistence type="predicted"/>
<dbReference type="EMBL" id="CP000909">
    <property type="protein sequence ID" value="ABY35952.1"/>
    <property type="molecule type" value="Genomic_DNA"/>
</dbReference>
<feature type="signal peptide" evidence="1">
    <location>
        <begin position="1"/>
        <end position="20"/>
    </location>
</feature>
<sequence>MAKHPLVMALAKVIIAAAWADGELSLDEVNDLKRLLAELGQTGGQFALTADDWAELEIYLYSPVEAAERARLIADLRDLIITPGQQQLVLQAIERLLIADRVLTPVEREVAQEIQRALTQDSQSLLFQIGRAFRLALGIRAGGPNREDLLPEFMRNRIYYALQIRLGQHIDEFGLDRDELHVLTLAGGLLARVAYVDKQVTPAEHDRIVAILKEWWQLDDTQAALVAEVALDESAASLDFFRLTKAFADATTVERRQRFLDALFAVALADGELSGAESAEISRITAAINLPHDSFVAARLRLPRQPGKRL</sequence>